<keyword evidence="2" id="KW-1185">Reference proteome</keyword>
<dbReference type="Proteomes" id="UP000219338">
    <property type="component" value="Unassembled WGS sequence"/>
</dbReference>
<dbReference type="EMBL" id="FUEG01000036">
    <property type="protein sequence ID" value="SJL16569.1"/>
    <property type="molecule type" value="Genomic_DNA"/>
</dbReference>
<dbReference type="OMA" id="IIESACH"/>
<evidence type="ECO:0000313" key="1">
    <source>
        <dbReference type="EMBL" id="SJL16569.1"/>
    </source>
</evidence>
<reference evidence="2" key="1">
    <citation type="journal article" date="2017" name="Nat. Ecol. Evol.">
        <title>Genome expansion and lineage-specific genetic innovations in the forest pathogenic fungi Armillaria.</title>
        <authorList>
            <person name="Sipos G."/>
            <person name="Prasanna A.N."/>
            <person name="Walter M.C."/>
            <person name="O'Connor E."/>
            <person name="Balint B."/>
            <person name="Krizsan K."/>
            <person name="Kiss B."/>
            <person name="Hess J."/>
            <person name="Varga T."/>
            <person name="Slot J."/>
            <person name="Riley R."/>
            <person name="Boka B."/>
            <person name="Rigling D."/>
            <person name="Barry K."/>
            <person name="Lee J."/>
            <person name="Mihaltcheva S."/>
            <person name="LaButti K."/>
            <person name="Lipzen A."/>
            <person name="Waldron R."/>
            <person name="Moloney N.M."/>
            <person name="Sperisen C."/>
            <person name="Kredics L."/>
            <person name="Vagvoelgyi C."/>
            <person name="Patrignani A."/>
            <person name="Fitzpatrick D."/>
            <person name="Nagy I."/>
            <person name="Doyle S."/>
            <person name="Anderson J.B."/>
            <person name="Grigoriev I.V."/>
            <person name="Gueldener U."/>
            <person name="Muensterkoetter M."/>
            <person name="Nagy L.G."/>
        </authorList>
    </citation>
    <scope>NUCLEOTIDE SEQUENCE [LARGE SCALE GENOMIC DNA]</scope>
    <source>
        <strain evidence="2">C18/9</strain>
    </source>
</reference>
<gene>
    <name evidence="1" type="ORF">ARMOST_20095</name>
</gene>
<dbReference type="STRING" id="47428.A0A284S6E1"/>
<dbReference type="OrthoDB" id="3043890at2759"/>
<dbReference type="AlphaFoldDB" id="A0A284S6E1"/>
<proteinExistence type="predicted"/>
<accession>A0A284S6E1</accession>
<name>A0A284S6E1_ARMOS</name>
<organism evidence="1 2">
    <name type="scientific">Armillaria ostoyae</name>
    <name type="common">Armillaria root rot fungus</name>
    <dbReference type="NCBI Taxonomy" id="47428"/>
    <lineage>
        <taxon>Eukaryota</taxon>
        <taxon>Fungi</taxon>
        <taxon>Dikarya</taxon>
        <taxon>Basidiomycota</taxon>
        <taxon>Agaricomycotina</taxon>
        <taxon>Agaricomycetes</taxon>
        <taxon>Agaricomycetidae</taxon>
        <taxon>Agaricales</taxon>
        <taxon>Marasmiineae</taxon>
        <taxon>Physalacriaceae</taxon>
        <taxon>Armillaria</taxon>
    </lineage>
</organism>
<protein>
    <submittedName>
        <fullName evidence="1">Uncharacterized protein</fullName>
    </submittedName>
</protein>
<evidence type="ECO:0000313" key="2">
    <source>
        <dbReference type="Proteomes" id="UP000219338"/>
    </source>
</evidence>
<sequence>MPNSAEPELTLATVRLNPDLLTPSAIRKNPKLLLHKMRPDETKILPNAGYVQEPPLGSNREVYMRQNYMYGQDDPLSWPQLFCPEYPHFACIKGKSHGIPNNPFDILFIPLTPDIFFPSNEASLVRNLSKLRGNRLIELKSTCTMIIESACHITDPPQLMQNIISHCEVLDMFLACMEQLPMSFERTYLALHETQQVA</sequence>